<comment type="similarity">
    <text evidence="3">Belongs to the HARBI1 family.</text>
</comment>
<reference evidence="10" key="1">
    <citation type="journal article" date="2015" name="Proc. Natl. Acad. Sci. U.S.A.">
        <title>Genome sequence of the Asian Tiger mosquito, Aedes albopictus, reveals insights into its biology, genetics, and evolution.</title>
        <authorList>
            <person name="Chen X.G."/>
            <person name="Jiang X."/>
            <person name="Gu J."/>
            <person name="Xu M."/>
            <person name="Wu Y."/>
            <person name="Deng Y."/>
            <person name="Zhang C."/>
            <person name="Bonizzoni M."/>
            <person name="Dermauw W."/>
            <person name="Vontas J."/>
            <person name="Armbruster P."/>
            <person name="Huang X."/>
            <person name="Yang Y."/>
            <person name="Zhang H."/>
            <person name="He W."/>
            <person name="Peng H."/>
            <person name="Liu Y."/>
            <person name="Wu K."/>
            <person name="Chen J."/>
            <person name="Lirakis M."/>
            <person name="Topalis P."/>
            <person name="Van Leeuwen T."/>
            <person name="Hall A.B."/>
            <person name="Jiang X."/>
            <person name="Thorpe C."/>
            <person name="Mueller R.L."/>
            <person name="Sun C."/>
            <person name="Waterhouse R.M."/>
            <person name="Yan G."/>
            <person name="Tu Z.J."/>
            <person name="Fang X."/>
            <person name="James A.A."/>
        </authorList>
    </citation>
    <scope>NUCLEOTIDE SEQUENCE [LARGE SCALE GENOMIC DNA]</scope>
    <source>
        <strain evidence="10">Foshan</strain>
    </source>
</reference>
<keyword evidence="10" id="KW-1185">Reference proteome</keyword>
<dbReference type="InterPro" id="IPR045249">
    <property type="entry name" value="HARBI1-like"/>
</dbReference>
<evidence type="ECO:0000259" key="8">
    <source>
        <dbReference type="Pfam" id="PF13359"/>
    </source>
</evidence>
<accession>A0ABM1Y9R3</accession>
<reference evidence="9" key="2">
    <citation type="submission" date="2025-05" db="UniProtKB">
        <authorList>
            <consortium name="EnsemblMetazoa"/>
        </authorList>
    </citation>
    <scope>IDENTIFICATION</scope>
    <source>
        <strain evidence="9">Foshan</strain>
    </source>
</reference>
<keyword evidence="5" id="KW-0479">Metal-binding</keyword>
<comment type="cofactor">
    <cofactor evidence="1">
        <name>a divalent metal cation</name>
        <dbReference type="ChEBI" id="CHEBI:60240"/>
    </cofactor>
</comment>
<keyword evidence="4" id="KW-0540">Nuclease</keyword>
<dbReference type="PANTHER" id="PTHR22930">
    <property type="match status" value="1"/>
</dbReference>
<dbReference type="Pfam" id="PF13359">
    <property type="entry name" value="DDE_Tnp_4"/>
    <property type="match status" value="1"/>
</dbReference>
<evidence type="ECO:0000256" key="3">
    <source>
        <dbReference type="ARBA" id="ARBA00006958"/>
    </source>
</evidence>
<comment type="subcellular location">
    <subcellularLocation>
        <location evidence="2">Nucleus</location>
    </subcellularLocation>
</comment>
<evidence type="ECO:0000256" key="6">
    <source>
        <dbReference type="ARBA" id="ARBA00022801"/>
    </source>
</evidence>
<dbReference type="InterPro" id="IPR027806">
    <property type="entry name" value="HARBI1_dom"/>
</dbReference>
<name>A0ABM1Y9R3_AEDAL</name>
<evidence type="ECO:0000256" key="4">
    <source>
        <dbReference type="ARBA" id="ARBA00022722"/>
    </source>
</evidence>
<dbReference type="Proteomes" id="UP000069940">
    <property type="component" value="Unassembled WGS sequence"/>
</dbReference>
<evidence type="ECO:0000256" key="1">
    <source>
        <dbReference type="ARBA" id="ARBA00001968"/>
    </source>
</evidence>
<dbReference type="GeneID" id="134284832"/>
<keyword evidence="7" id="KW-0539">Nucleus</keyword>
<evidence type="ECO:0000313" key="9">
    <source>
        <dbReference type="EnsemblMetazoa" id="AALFPA23_007098.P9407"/>
    </source>
</evidence>
<evidence type="ECO:0000256" key="2">
    <source>
        <dbReference type="ARBA" id="ARBA00004123"/>
    </source>
</evidence>
<dbReference type="EnsemblMetazoa" id="AALFPA23_007098.R9407">
    <property type="protein sequence ID" value="AALFPA23_007098.P9407"/>
    <property type="gene ID" value="AALFPA23_007098"/>
</dbReference>
<evidence type="ECO:0000256" key="5">
    <source>
        <dbReference type="ARBA" id="ARBA00022723"/>
    </source>
</evidence>
<proteinExistence type="inferred from homology"/>
<sequence>MSSKIMKIVCAINRNNQRICLLIRKKRLLKNMMMHLLRKQQRNVCLLPEIKTISRKVWSTVEHSKYWEDEVPAFSDKKFKNTFRMNRSTFDQVVDKLKNIGRLDTQLRPAIPLAKRVAIGLYALGSSAEYRTIASLFGVGRTTVGEIVREISQEIIDKLGPCYLNAYPPTHDKIVEIVSGFDKMGFPQCYGAIDGCHIEVNVPKSEAVDYYNFKGWHSVVLFAAVDYKYRFTYINVGAPGRSNDSTIYENSALKKVHETNPIFREYSKTIEGVNVPILLIGDSAFKLSSTVMKPFPFSGNQSAAEKLFNYHLAKCRRVVENGFGHLKARFRRIGKGLEVNIDNVNSIIKACCILHNVCKENNDTVNRSWMVEMNQMVKKPQPQRSSSSKTQDPSGTAIRLALMNHFGK</sequence>
<evidence type="ECO:0000313" key="10">
    <source>
        <dbReference type="Proteomes" id="UP000069940"/>
    </source>
</evidence>
<organism evidence="9 10">
    <name type="scientific">Aedes albopictus</name>
    <name type="common">Asian tiger mosquito</name>
    <name type="synonym">Stegomyia albopicta</name>
    <dbReference type="NCBI Taxonomy" id="7160"/>
    <lineage>
        <taxon>Eukaryota</taxon>
        <taxon>Metazoa</taxon>
        <taxon>Ecdysozoa</taxon>
        <taxon>Arthropoda</taxon>
        <taxon>Hexapoda</taxon>
        <taxon>Insecta</taxon>
        <taxon>Pterygota</taxon>
        <taxon>Neoptera</taxon>
        <taxon>Endopterygota</taxon>
        <taxon>Diptera</taxon>
        <taxon>Nematocera</taxon>
        <taxon>Culicoidea</taxon>
        <taxon>Culicidae</taxon>
        <taxon>Culicinae</taxon>
        <taxon>Aedini</taxon>
        <taxon>Aedes</taxon>
        <taxon>Stegomyia</taxon>
    </lineage>
</organism>
<dbReference type="PANTHER" id="PTHR22930:SF85">
    <property type="entry name" value="GH03217P-RELATED"/>
    <property type="match status" value="1"/>
</dbReference>
<protein>
    <recommendedName>
        <fullName evidence="8">DDE Tnp4 domain-containing protein</fullName>
    </recommendedName>
</protein>
<dbReference type="RefSeq" id="XP_062700145.1">
    <property type="nucleotide sequence ID" value="XM_062844161.1"/>
</dbReference>
<feature type="domain" description="DDE Tnp4" evidence="8">
    <location>
        <begin position="193"/>
        <end position="356"/>
    </location>
</feature>
<keyword evidence="6" id="KW-0378">Hydrolase</keyword>
<evidence type="ECO:0000256" key="7">
    <source>
        <dbReference type="ARBA" id="ARBA00023242"/>
    </source>
</evidence>